<evidence type="ECO:0000313" key="2">
    <source>
        <dbReference type="Proteomes" id="UP001239111"/>
    </source>
</evidence>
<accession>A0ACC2PTN1</accession>
<protein>
    <submittedName>
        <fullName evidence="1">Uncharacterized protein</fullName>
    </submittedName>
</protein>
<proteinExistence type="predicted"/>
<reference evidence="1" key="1">
    <citation type="submission" date="2023-04" db="EMBL/GenBank/DDBJ databases">
        <title>A chromosome-level genome assembly of the parasitoid wasp Eretmocerus hayati.</title>
        <authorList>
            <person name="Zhong Y."/>
            <person name="Liu S."/>
            <person name="Liu Y."/>
        </authorList>
    </citation>
    <scope>NUCLEOTIDE SEQUENCE</scope>
    <source>
        <strain evidence="1">ZJU_SS_LIU_2023</strain>
    </source>
</reference>
<sequence length="121" mass="13830">MNTRCVNPFETENHKNTKGLVNVPENISEKYPWIPEYSKICVACKLDFTKQKAPTNAKKCKFVKVECNDANHIAENYTFVVQNSAQSFHWNNNQATIFTVVIYYVENGELKHGSLAIISDN</sequence>
<evidence type="ECO:0000313" key="1">
    <source>
        <dbReference type="EMBL" id="KAJ8685737.1"/>
    </source>
</evidence>
<gene>
    <name evidence="1" type="ORF">QAD02_021530</name>
</gene>
<organism evidence="1 2">
    <name type="scientific">Eretmocerus hayati</name>
    <dbReference type="NCBI Taxonomy" id="131215"/>
    <lineage>
        <taxon>Eukaryota</taxon>
        <taxon>Metazoa</taxon>
        <taxon>Ecdysozoa</taxon>
        <taxon>Arthropoda</taxon>
        <taxon>Hexapoda</taxon>
        <taxon>Insecta</taxon>
        <taxon>Pterygota</taxon>
        <taxon>Neoptera</taxon>
        <taxon>Endopterygota</taxon>
        <taxon>Hymenoptera</taxon>
        <taxon>Apocrita</taxon>
        <taxon>Proctotrupomorpha</taxon>
        <taxon>Chalcidoidea</taxon>
        <taxon>Aphelinidae</taxon>
        <taxon>Aphelininae</taxon>
        <taxon>Eretmocerus</taxon>
    </lineage>
</organism>
<keyword evidence="2" id="KW-1185">Reference proteome</keyword>
<dbReference type="EMBL" id="CM056741">
    <property type="protein sequence ID" value="KAJ8685737.1"/>
    <property type="molecule type" value="Genomic_DNA"/>
</dbReference>
<dbReference type="Proteomes" id="UP001239111">
    <property type="component" value="Chromosome 1"/>
</dbReference>
<comment type="caution">
    <text evidence="1">The sequence shown here is derived from an EMBL/GenBank/DDBJ whole genome shotgun (WGS) entry which is preliminary data.</text>
</comment>
<name>A0ACC2PTN1_9HYME</name>